<evidence type="ECO:0000313" key="1">
    <source>
        <dbReference type="EMBL" id="TRU35654.1"/>
    </source>
</evidence>
<proteinExistence type="predicted"/>
<sequence>MKINYYPETDSLYIHFADKSSVDSQEISEGVVADYDELGNLVGLDIDNASKKVQLGEFIINQLPLVPLKTSA</sequence>
<name>A0A552EMH5_MICAE</name>
<dbReference type="EMBL" id="SFBI01000114">
    <property type="protein sequence ID" value="TRU35654.1"/>
    <property type="molecule type" value="Genomic_DNA"/>
</dbReference>
<dbReference type="InterPro" id="IPR019270">
    <property type="entry name" value="DUF2283"/>
</dbReference>
<dbReference type="PANTHER" id="PTHR37029:SF1">
    <property type="entry name" value="SSR1768 PROTEIN"/>
    <property type="match status" value="1"/>
</dbReference>
<dbReference type="Pfam" id="PF10049">
    <property type="entry name" value="DUF2283"/>
    <property type="match status" value="1"/>
</dbReference>
<protein>
    <submittedName>
        <fullName evidence="1">DUF2283 domain-containing protein</fullName>
    </submittedName>
</protein>
<organism evidence="1 2">
    <name type="scientific">Microcystis aeruginosa Ma_MB_S_20031200_S102</name>
    <dbReference type="NCBI Taxonomy" id="2486254"/>
    <lineage>
        <taxon>Bacteria</taxon>
        <taxon>Bacillati</taxon>
        <taxon>Cyanobacteriota</taxon>
        <taxon>Cyanophyceae</taxon>
        <taxon>Oscillatoriophycideae</taxon>
        <taxon>Chroococcales</taxon>
        <taxon>Microcystaceae</taxon>
        <taxon>Microcystis</taxon>
    </lineage>
</organism>
<accession>A0A552EMH5</accession>
<gene>
    <name evidence="1" type="ORF">EWV92_13445</name>
</gene>
<evidence type="ECO:0000313" key="2">
    <source>
        <dbReference type="Proteomes" id="UP000317708"/>
    </source>
</evidence>
<reference evidence="1 2" key="1">
    <citation type="submission" date="2019-01" db="EMBL/GenBank/DDBJ databases">
        <title>Coherence of Microcystis species and biogeography revealed through population genomics.</title>
        <authorList>
            <person name="Perez-Carrascal O.M."/>
            <person name="Terrat Y."/>
            <person name="Giani A."/>
            <person name="Fortin N."/>
            <person name="Tromas N."/>
            <person name="Shapiro B.J."/>
        </authorList>
    </citation>
    <scope>NUCLEOTIDE SEQUENCE [LARGE SCALE GENOMIC DNA]</scope>
    <source>
        <strain evidence="1">Ma_MB_S_20031200_S102</strain>
    </source>
</reference>
<dbReference type="AlphaFoldDB" id="A0A552EMH5"/>
<dbReference type="Proteomes" id="UP000317708">
    <property type="component" value="Unassembled WGS sequence"/>
</dbReference>
<dbReference type="PANTHER" id="PTHR37029">
    <property type="entry name" value="SSR1768 PROTEIN"/>
    <property type="match status" value="1"/>
</dbReference>
<comment type="caution">
    <text evidence="1">The sequence shown here is derived from an EMBL/GenBank/DDBJ whole genome shotgun (WGS) entry which is preliminary data.</text>
</comment>